<dbReference type="PANTHER" id="PTHR30290:SF10">
    <property type="entry name" value="PERIPLASMIC OLIGOPEPTIDE-BINDING PROTEIN-RELATED"/>
    <property type="match status" value="1"/>
</dbReference>
<dbReference type="InterPro" id="IPR039424">
    <property type="entry name" value="SBP_5"/>
</dbReference>
<gene>
    <name evidence="8" type="ORF">DY130_02375</name>
</gene>
<dbReference type="FunFam" id="3.10.105.10:FF:000001">
    <property type="entry name" value="Oligopeptide ABC transporter, oligopeptide-binding protein"/>
    <property type="match status" value="1"/>
</dbReference>
<comment type="caution">
    <text evidence="8">The sequence shown here is derived from an EMBL/GenBank/DDBJ whole genome shotgun (WGS) entry which is preliminary data.</text>
</comment>
<dbReference type="AlphaFoldDB" id="A0A9Q8IMP6"/>
<feature type="chain" id="PRO_5040168826" evidence="6">
    <location>
        <begin position="22"/>
        <end position="542"/>
    </location>
</feature>
<comment type="subcellular location">
    <subcellularLocation>
        <location evidence="1">Cell envelope</location>
    </subcellularLocation>
</comment>
<comment type="similarity">
    <text evidence="2">Belongs to the bacterial solute-binding protein 5 family.</text>
</comment>
<evidence type="ECO:0000256" key="3">
    <source>
        <dbReference type="ARBA" id="ARBA00022448"/>
    </source>
</evidence>
<evidence type="ECO:0000256" key="1">
    <source>
        <dbReference type="ARBA" id="ARBA00004196"/>
    </source>
</evidence>
<dbReference type="Proteomes" id="UP000784700">
    <property type="component" value="Unassembled WGS sequence"/>
</dbReference>
<dbReference type="GO" id="GO:1904680">
    <property type="term" value="F:peptide transmembrane transporter activity"/>
    <property type="evidence" value="ECO:0007669"/>
    <property type="project" value="TreeGrafter"/>
</dbReference>
<keyword evidence="4 6" id="KW-0732">Signal</keyword>
<dbReference type="Gene3D" id="3.40.190.10">
    <property type="entry name" value="Periplasmic binding protein-like II"/>
    <property type="match status" value="1"/>
</dbReference>
<organism evidence="8 9">
    <name type="scientific">Apilactobacillus micheneri</name>
    <dbReference type="NCBI Taxonomy" id="1899430"/>
    <lineage>
        <taxon>Bacteria</taxon>
        <taxon>Bacillati</taxon>
        <taxon>Bacillota</taxon>
        <taxon>Bacilli</taxon>
        <taxon>Lactobacillales</taxon>
        <taxon>Lactobacillaceae</taxon>
        <taxon>Apilactobacillus</taxon>
    </lineage>
</organism>
<keyword evidence="5" id="KW-0571">Peptide transport</keyword>
<proteinExistence type="inferred from homology"/>
<accession>A0A9Q8IMP6</accession>
<dbReference type="PANTHER" id="PTHR30290">
    <property type="entry name" value="PERIPLASMIC BINDING COMPONENT OF ABC TRANSPORTER"/>
    <property type="match status" value="1"/>
</dbReference>
<dbReference type="InterPro" id="IPR000914">
    <property type="entry name" value="SBP_5_dom"/>
</dbReference>
<dbReference type="RefSeq" id="WP_140924016.1">
    <property type="nucleotide sequence ID" value="NZ_QUBF01000002.1"/>
</dbReference>
<feature type="signal peptide" evidence="6">
    <location>
        <begin position="1"/>
        <end position="21"/>
    </location>
</feature>
<dbReference type="GO" id="GO:0015833">
    <property type="term" value="P:peptide transport"/>
    <property type="evidence" value="ECO:0007669"/>
    <property type="project" value="UniProtKB-KW"/>
</dbReference>
<dbReference type="PROSITE" id="PS51257">
    <property type="entry name" value="PROKAR_LIPOPROTEIN"/>
    <property type="match status" value="1"/>
</dbReference>
<evidence type="ECO:0000256" key="6">
    <source>
        <dbReference type="SAM" id="SignalP"/>
    </source>
</evidence>
<reference evidence="8" key="1">
    <citation type="submission" date="2018-08" db="EMBL/GenBank/DDBJ databases">
        <title>Comparative genomics of wild bee and flower associated Lactobacillus reveals potential adaptation to the bee host.</title>
        <authorList>
            <person name="Vuong H.Q."/>
            <person name="Mcfrederick Q.S."/>
        </authorList>
    </citation>
    <scope>NUCLEOTIDE SEQUENCE</scope>
    <source>
        <strain evidence="8">HV_63</strain>
    </source>
</reference>
<keyword evidence="5" id="KW-0653">Protein transport</keyword>
<evidence type="ECO:0000256" key="2">
    <source>
        <dbReference type="ARBA" id="ARBA00005695"/>
    </source>
</evidence>
<dbReference type="GO" id="GO:0030288">
    <property type="term" value="C:outer membrane-bounded periplasmic space"/>
    <property type="evidence" value="ECO:0007669"/>
    <property type="project" value="UniProtKB-ARBA"/>
</dbReference>
<dbReference type="InterPro" id="IPR030678">
    <property type="entry name" value="Peptide/Ni-bd"/>
</dbReference>
<dbReference type="GeneID" id="58108024"/>
<name>A0A9Q8IMP6_9LACO</name>
<sequence length="542" mass="60790">MNFYKALLSSALLITAGGVLTACGNNEASKSKSQTLNLSANSRLDTIDISKSGGYGSTGNVYESFYRLGEKGAITPGLASKGYSSRNGKTWTFKIRNAKFSNGDPITANDFVYSWRRTVNPKTKAQYSYLFNAVKNGQQINEGNMNPDKLGIKAIDKHTVQINLNKPVAYFKTLIAYPLFGPQSEKTVKKYGSKYGTNSKYMVYSGPFKIVNWNGVGDRWSYVKNNDYWDKKAVKLNRINYSFVSDSTTSLNLYNQGLLDITPLATDQLQNYRNDQSMKDYSYSMISYLRYNFNSTNKALHNKNIRRAISLSIDRSVLSQKVLYLKGSSEVTGFVPKGLAYSPINKKDFSDQQSVNNTLNYNPKLAKALFKKGLKELGMSSISINLSNSNDNNNSNVAAQYLKGQLESNLRGMKVQLTSSPAKIYTQNEQNGKFDVGLDTWGGDFNDPITFLQIPQKGTPYNYGKYDNKKYDNLINKAENEDANNQGKRWDDLLDASKELSKDQGVTPLFQNSAYYLQKSNVHGIIHNTAGTQWSYKYAYIS</sequence>
<evidence type="ECO:0000259" key="7">
    <source>
        <dbReference type="Pfam" id="PF00496"/>
    </source>
</evidence>
<dbReference type="GO" id="GO:0043190">
    <property type="term" value="C:ATP-binding cassette (ABC) transporter complex"/>
    <property type="evidence" value="ECO:0007669"/>
    <property type="project" value="InterPro"/>
</dbReference>
<feature type="domain" description="Solute-binding protein family 5" evidence="7">
    <location>
        <begin position="74"/>
        <end position="459"/>
    </location>
</feature>
<dbReference type="CDD" id="cd08504">
    <property type="entry name" value="PBP2_OppA"/>
    <property type="match status" value="1"/>
</dbReference>
<evidence type="ECO:0000256" key="4">
    <source>
        <dbReference type="ARBA" id="ARBA00022729"/>
    </source>
</evidence>
<dbReference type="PIRSF" id="PIRSF002741">
    <property type="entry name" value="MppA"/>
    <property type="match status" value="1"/>
</dbReference>
<evidence type="ECO:0000313" key="9">
    <source>
        <dbReference type="Proteomes" id="UP000784700"/>
    </source>
</evidence>
<dbReference type="Gene3D" id="3.10.105.10">
    <property type="entry name" value="Dipeptide-binding Protein, Domain 3"/>
    <property type="match status" value="1"/>
</dbReference>
<dbReference type="FunFam" id="3.90.76.10:FF:000001">
    <property type="entry name" value="Oligopeptide ABC transporter substrate-binding protein"/>
    <property type="match status" value="1"/>
</dbReference>
<dbReference type="Gene3D" id="3.90.76.10">
    <property type="entry name" value="Dipeptide-binding Protein, Domain 1"/>
    <property type="match status" value="1"/>
</dbReference>
<dbReference type="SUPFAM" id="SSF53850">
    <property type="entry name" value="Periplasmic binding protein-like II"/>
    <property type="match status" value="1"/>
</dbReference>
<evidence type="ECO:0000313" key="8">
    <source>
        <dbReference type="EMBL" id="TPR45057.1"/>
    </source>
</evidence>
<keyword evidence="3" id="KW-0813">Transport</keyword>
<evidence type="ECO:0000256" key="5">
    <source>
        <dbReference type="ARBA" id="ARBA00022856"/>
    </source>
</evidence>
<protein>
    <submittedName>
        <fullName evidence="8">Peptide ABC transporter substrate-binding protein</fullName>
    </submittedName>
</protein>
<dbReference type="Pfam" id="PF00496">
    <property type="entry name" value="SBP_bac_5"/>
    <property type="match status" value="1"/>
</dbReference>
<dbReference type="EMBL" id="QUBG01000002">
    <property type="protein sequence ID" value="TPR45057.1"/>
    <property type="molecule type" value="Genomic_DNA"/>
</dbReference>